<organism evidence="1 2">
    <name type="scientific">Ornithinibacillus caprae</name>
    <dbReference type="NCBI Taxonomy" id="2678566"/>
    <lineage>
        <taxon>Bacteria</taxon>
        <taxon>Bacillati</taxon>
        <taxon>Bacillota</taxon>
        <taxon>Bacilli</taxon>
        <taxon>Bacillales</taxon>
        <taxon>Bacillaceae</taxon>
        <taxon>Ornithinibacillus</taxon>
    </lineage>
</organism>
<reference evidence="1 2" key="1">
    <citation type="submission" date="2019-11" db="EMBL/GenBank/DDBJ databases">
        <authorList>
            <person name="Li X."/>
        </authorList>
    </citation>
    <scope>NUCLEOTIDE SEQUENCE [LARGE SCALE GENOMIC DNA]</scope>
    <source>
        <strain evidence="1 2">L9</strain>
    </source>
</reference>
<dbReference type="RefSeq" id="WP_155667959.1">
    <property type="nucleotide sequence ID" value="NZ_WOCA01000003.1"/>
</dbReference>
<evidence type="ECO:0000313" key="1">
    <source>
        <dbReference type="EMBL" id="MUK87973.1"/>
    </source>
</evidence>
<comment type="caution">
    <text evidence="1">The sequence shown here is derived from an EMBL/GenBank/DDBJ whole genome shotgun (WGS) entry which is preliminary data.</text>
</comment>
<dbReference type="Proteomes" id="UP000469125">
    <property type="component" value="Unassembled WGS sequence"/>
</dbReference>
<accession>A0A6N8FEM5</accession>
<evidence type="ECO:0000313" key="2">
    <source>
        <dbReference type="Proteomes" id="UP000469125"/>
    </source>
</evidence>
<dbReference type="EMBL" id="WOCA01000003">
    <property type="protein sequence ID" value="MUK87973.1"/>
    <property type="molecule type" value="Genomic_DNA"/>
</dbReference>
<protein>
    <submittedName>
        <fullName evidence="1">Uncharacterized protein</fullName>
    </submittedName>
</protein>
<sequence>MKTSVYLLGLVAIFILVGFLEAQTIMDNEKKTNHYNFTDETESVNASGEPNLPSSTQYVLEESREEDGEIVEVYGEYEIYEDENGVVVERVPTSNYEFLRYKEEE</sequence>
<keyword evidence="2" id="KW-1185">Reference proteome</keyword>
<gene>
    <name evidence="1" type="ORF">GMD78_06120</name>
</gene>
<name>A0A6N8FEM5_9BACI</name>
<dbReference type="AlphaFoldDB" id="A0A6N8FEM5"/>
<proteinExistence type="predicted"/>